<keyword evidence="1" id="KW-0560">Oxidoreductase</keyword>
<dbReference type="RefSeq" id="WP_354418196.1">
    <property type="nucleotide sequence ID" value="NZ_JBEPLM010000031.1"/>
</dbReference>
<dbReference type="PANTHER" id="PTHR13847">
    <property type="entry name" value="SARCOSINE DEHYDROGENASE-RELATED"/>
    <property type="match status" value="1"/>
</dbReference>
<proteinExistence type="predicted"/>
<evidence type="ECO:0000313" key="3">
    <source>
        <dbReference type="EMBL" id="MET3597810.1"/>
    </source>
</evidence>
<dbReference type="SUPFAM" id="SSF51905">
    <property type="entry name" value="FAD/NAD(P)-binding domain"/>
    <property type="match status" value="1"/>
</dbReference>
<evidence type="ECO:0000313" key="4">
    <source>
        <dbReference type="Proteomes" id="UP001549036"/>
    </source>
</evidence>
<dbReference type="EMBL" id="JBEPLM010000031">
    <property type="protein sequence ID" value="MET3597810.1"/>
    <property type="molecule type" value="Genomic_DNA"/>
</dbReference>
<dbReference type="InterPro" id="IPR006076">
    <property type="entry name" value="FAD-dep_OxRdtase"/>
</dbReference>
<accession>A0ABV2I4G8</accession>
<protein>
    <submittedName>
        <fullName evidence="3">Glycine/D-amino acid oxidase-like deaminating enzyme</fullName>
    </submittedName>
</protein>
<dbReference type="Pfam" id="PF01266">
    <property type="entry name" value="DAO"/>
    <property type="match status" value="1"/>
</dbReference>
<reference evidence="3 4" key="1">
    <citation type="submission" date="2024-06" db="EMBL/GenBank/DDBJ databases">
        <title>Genomic Encyclopedia of Type Strains, Phase IV (KMG-IV): sequencing the most valuable type-strain genomes for metagenomic binning, comparative biology and taxonomic classification.</title>
        <authorList>
            <person name="Goeker M."/>
        </authorList>
    </citation>
    <scope>NUCLEOTIDE SEQUENCE [LARGE SCALE GENOMIC DNA]</scope>
    <source>
        <strain evidence="3 4">DSM 29846</strain>
    </source>
</reference>
<dbReference type="InterPro" id="IPR036188">
    <property type="entry name" value="FAD/NAD-bd_sf"/>
</dbReference>
<evidence type="ECO:0000256" key="1">
    <source>
        <dbReference type="ARBA" id="ARBA00023002"/>
    </source>
</evidence>
<dbReference type="Gene3D" id="3.50.50.60">
    <property type="entry name" value="FAD/NAD(P)-binding domain"/>
    <property type="match status" value="1"/>
</dbReference>
<evidence type="ECO:0000259" key="2">
    <source>
        <dbReference type="Pfam" id="PF01266"/>
    </source>
</evidence>
<gene>
    <name evidence="3" type="ORF">ABID26_007236</name>
</gene>
<dbReference type="Proteomes" id="UP001549036">
    <property type="component" value="Unassembled WGS sequence"/>
</dbReference>
<organism evidence="3 4">
    <name type="scientific">Mesorhizobium shonense</name>
    <dbReference type="NCBI Taxonomy" id="1209948"/>
    <lineage>
        <taxon>Bacteria</taxon>
        <taxon>Pseudomonadati</taxon>
        <taxon>Pseudomonadota</taxon>
        <taxon>Alphaproteobacteria</taxon>
        <taxon>Hyphomicrobiales</taxon>
        <taxon>Phyllobacteriaceae</taxon>
        <taxon>Mesorhizobium</taxon>
    </lineage>
</organism>
<feature type="domain" description="FAD dependent oxidoreductase" evidence="2">
    <location>
        <begin position="34"/>
        <end position="385"/>
    </location>
</feature>
<comment type="caution">
    <text evidence="3">The sequence shown here is derived from an EMBL/GenBank/DDBJ whole genome shotgun (WGS) entry which is preliminary data.</text>
</comment>
<keyword evidence="4" id="KW-1185">Reference proteome</keyword>
<dbReference type="PANTHER" id="PTHR13847:SF281">
    <property type="entry name" value="FAD DEPENDENT OXIDOREDUCTASE DOMAIN-CONTAINING PROTEIN"/>
    <property type="match status" value="1"/>
</dbReference>
<dbReference type="Gene3D" id="3.30.9.10">
    <property type="entry name" value="D-Amino Acid Oxidase, subunit A, domain 2"/>
    <property type="match status" value="1"/>
</dbReference>
<name>A0ABV2I4G8_9HYPH</name>
<sequence>MPDVTTSDFKFLPYWWDAAAPTVIEAGNPDAEYDVVVIGSGYTGVSAALHLARAGRNVAIFDRQDPGAGASRRNAGFIGRVLKKSYSDLSDSKGKGDAKAIYAELHSAYRFTLDLIESEAIACFASRPGRFIGATSKGHFDALAADLGRMQAEMGFDYAMVPAGRQREELGTDLYLGGAVIPDSGCLHPGLYHKGLLDRAMAAGVSVFGRTEVEEIRASSTGSSEIRTTKGVVKARDVVVGTNGYTTNLGWFRRRVVPFRAYMAATEVMPRSQLEKLIPLGRTVVDSNTNIDFFRPAPDSNRILFGGATAAPLGGQDEIVRRLKAILDRVLPDARDLRLSHAWSGYCAGTFDLMPHMGSKGRVHYGLGYNFSGITLGTTFGRKIAGRILGERGVNSMFATTKFPTMPFYSGTPWFLGLVMRYFDWHDRQIARRGT</sequence>